<evidence type="ECO:0000313" key="4">
    <source>
        <dbReference type="Proteomes" id="UP000313312"/>
    </source>
</evidence>
<dbReference type="AlphaFoldDB" id="A0A5C4TKI5"/>
<organism evidence="3 4">
    <name type="scientific">Fructilactobacillus sanfranciscensis</name>
    <name type="common">Lactobacillus sanfranciscensis</name>
    <dbReference type="NCBI Taxonomy" id="1625"/>
    <lineage>
        <taxon>Bacteria</taxon>
        <taxon>Bacillati</taxon>
        <taxon>Bacillota</taxon>
        <taxon>Bacilli</taxon>
        <taxon>Lactobacillales</taxon>
        <taxon>Lactobacillaceae</taxon>
        <taxon>Fructilactobacillus</taxon>
    </lineage>
</organism>
<keyword evidence="3" id="KW-0489">Methyltransferase</keyword>
<dbReference type="InterPro" id="IPR029063">
    <property type="entry name" value="SAM-dependent_MTases_sf"/>
</dbReference>
<dbReference type="EMBL" id="QFCR01000002">
    <property type="protein sequence ID" value="TNK91001.1"/>
    <property type="molecule type" value="Genomic_DNA"/>
</dbReference>
<evidence type="ECO:0000313" key="3">
    <source>
        <dbReference type="EMBL" id="TNK91001.1"/>
    </source>
</evidence>
<dbReference type="PANTHER" id="PTHR43861">
    <property type="entry name" value="TRANS-ACONITATE 2-METHYLTRANSFERASE-RELATED"/>
    <property type="match status" value="1"/>
</dbReference>
<protein>
    <submittedName>
        <fullName evidence="3">Class I SAM-dependent methyltransferase</fullName>
    </submittedName>
</protein>
<accession>A0A5C4TKI5</accession>
<gene>
    <name evidence="3" type="ORF">DID87_01260</name>
</gene>
<evidence type="ECO:0000256" key="1">
    <source>
        <dbReference type="ARBA" id="ARBA00022679"/>
    </source>
</evidence>
<feature type="domain" description="Methyltransferase" evidence="2">
    <location>
        <begin position="36"/>
        <end position="132"/>
    </location>
</feature>
<dbReference type="GO" id="GO:0008168">
    <property type="term" value="F:methyltransferase activity"/>
    <property type="evidence" value="ECO:0007669"/>
    <property type="project" value="UniProtKB-KW"/>
</dbReference>
<reference evidence="3 4" key="1">
    <citation type="submission" date="2018-05" db="EMBL/GenBank/DDBJ databases">
        <title>Lactobacillus sanfranciscensis Ah4 draft denome sequence.</title>
        <authorList>
            <person name="Zhang G."/>
        </authorList>
    </citation>
    <scope>NUCLEOTIDE SEQUENCE [LARGE SCALE GENOMIC DNA]</scope>
    <source>
        <strain evidence="3 4">Ah4</strain>
    </source>
</reference>
<sequence>MIYTEFATFYDQLFDNALYNKWVNFVSNNVNKNDKILDLACGTGRLLVLMKKKGYDAIGADFSEDMLAIANEHLIEAGFTEPSLLNENMLDLSELGNFDVITCFDDSICYLNNLNEVEVMFKEVYGHLNRHGKFLFDVITPYQTDVKYPGYMYNFHDEDHAFMWTTYIGEFPHSVEHDLTFFNYNNEIKGYDEYSETHYERTYLAKEYQSVLYKVGFKNIKISSEFGEKEVDDQTTRWFFVCEKD</sequence>
<dbReference type="Gene3D" id="3.40.50.150">
    <property type="entry name" value="Vaccinia Virus protein VP39"/>
    <property type="match status" value="1"/>
</dbReference>
<dbReference type="Pfam" id="PF13649">
    <property type="entry name" value="Methyltransf_25"/>
    <property type="match status" value="1"/>
</dbReference>
<dbReference type="RefSeq" id="WP_103423348.1">
    <property type="nucleotide sequence ID" value="NZ_JARBEV010000002.1"/>
</dbReference>
<keyword evidence="1 3" id="KW-0808">Transferase</keyword>
<dbReference type="InterPro" id="IPR041698">
    <property type="entry name" value="Methyltransf_25"/>
</dbReference>
<dbReference type="SUPFAM" id="SSF53335">
    <property type="entry name" value="S-adenosyl-L-methionine-dependent methyltransferases"/>
    <property type="match status" value="1"/>
</dbReference>
<dbReference type="CDD" id="cd02440">
    <property type="entry name" value="AdoMet_MTases"/>
    <property type="match status" value="1"/>
</dbReference>
<dbReference type="GO" id="GO:0032259">
    <property type="term" value="P:methylation"/>
    <property type="evidence" value="ECO:0007669"/>
    <property type="project" value="UniProtKB-KW"/>
</dbReference>
<name>A0A5C4TKI5_FRUSA</name>
<dbReference type="Gene3D" id="2.20.25.110">
    <property type="entry name" value="S-adenosyl-L-methionine-dependent methyltransferases"/>
    <property type="match status" value="1"/>
</dbReference>
<proteinExistence type="predicted"/>
<comment type="caution">
    <text evidence="3">The sequence shown here is derived from an EMBL/GenBank/DDBJ whole genome shotgun (WGS) entry which is preliminary data.</text>
</comment>
<dbReference type="Proteomes" id="UP000313312">
    <property type="component" value="Unassembled WGS sequence"/>
</dbReference>
<evidence type="ECO:0000259" key="2">
    <source>
        <dbReference type="Pfam" id="PF13649"/>
    </source>
</evidence>